<keyword evidence="2" id="KW-1185">Reference proteome</keyword>
<dbReference type="EMBL" id="ABEU02000019">
    <property type="status" value="NOT_ANNOTATED_CDS"/>
    <property type="molecule type" value="Genomic_DNA"/>
</dbReference>
<reference evidence="1 2" key="1">
    <citation type="journal article" date="2008" name="Science">
        <title>The Physcomitrella genome reveals evolutionary insights into the conquest of land by plants.</title>
        <authorList>
            <person name="Rensing S."/>
            <person name="Lang D."/>
            <person name="Zimmer A."/>
            <person name="Terry A."/>
            <person name="Salamov A."/>
            <person name="Shapiro H."/>
            <person name="Nishiyama T."/>
            <person name="Perroud P.-F."/>
            <person name="Lindquist E."/>
            <person name="Kamisugi Y."/>
            <person name="Tanahashi T."/>
            <person name="Sakakibara K."/>
            <person name="Fujita T."/>
            <person name="Oishi K."/>
            <person name="Shin-I T."/>
            <person name="Kuroki Y."/>
            <person name="Toyoda A."/>
            <person name="Suzuki Y."/>
            <person name="Hashimoto A."/>
            <person name="Yamaguchi K."/>
            <person name="Sugano A."/>
            <person name="Kohara Y."/>
            <person name="Fujiyama A."/>
            <person name="Anterola A."/>
            <person name="Aoki S."/>
            <person name="Ashton N."/>
            <person name="Barbazuk W.B."/>
            <person name="Barker E."/>
            <person name="Bennetzen J."/>
            <person name="Bezanilla M."/>
            <person name="Blankenship R."/>
            <person name="Cho S.H."/>
            <person name="Dutcher S."/>
            <person name="Estelle M."/>
            <person name="Fawcett J.A."/>
            <person name="Gundlach H."/>
            <person name="Hanada K."/>
            <person name="Heyl A."/>
            <person name="Hicks K.A."/>
            <person name="Hugh J."/>
            <person name="Lohr M."/>
            <person name="Mayer K."/>
            <person name="Melkozernov A."/>
            <person name="Murata T."/>
            <person name="Nelson D."/>
            <person name="Pils B."/>
            <person name="Prigge M."/>
            <person name="Reiss B."/>
            <person name="Renner T."/>
            <person name="Rombauts S."/>
            <person name="Rushton P."/>
            <person name="Sanderfoot A."/>
            <person name="Schween G."/>
            <person name="Shiu S.-H."/>
            <person name="Stueber K."/>
            <person name="Theodoulou F.L."/>
            <person name="Tu H."/>
            <person name="Van de Peer Y."/>
            <person name="Verrier P.J."/>
            <person name="Waters E."/>
            <person name="Wood A."/>
            <person name="Yang L."/>
            <person name="Cove D."/>
            <person name="Cuming A."/>
            <person name="Hasebe M."/>
            <person name="Lucas S."/>
            <person name="Mishler D.B."/>
            <person name="Reski R."/>
            <person name="Grigoriev I."/>
            <person name="Quatrano R.S."/>
            <person name="Boore J.L."/>
        </authorList>
    </citation>
    <scope>NUCLEOTIDE SEQUENCE [LARGE SCALE GENOMIC DNA]</scope>
    <source>
        <strain evidence="1 2">cv. Gransden 2004</strain>
    </source>
</reference>
<dbReference type="AlphaFoldDB" id="A0A7I4BSB7"/>
<evidence type="ECO:0000313" key="2">
    <source>
        <dbReference type="Proteomes" id="UP000006727"/>
    </source>
</evidence>
<proteinExistence type="predicted"/>
<sequence>MTFNSTVHAMSGSMAALALLNDPSEKP</sequence>
<dbReference type="Gramene" id="Pp3c19_13020V3.1">
    <property type="protein sequence ID" value="Pp3c19_13020V3.1"/>
    <property type="gene ID" value="Pp3c19_13020"/>
</dbReference>
<protein>
    <submittedName>
        <fullName evidence="1">Uncharacterized protein</fullName>
    </submittedName>
</protein>
<evidence type="ECO:0000313" key="1">
    <source>
        <dbReference type="EnsemblPlants" id="Pp3c19_13020V3.1"/>
    </source>
</evidence>
<dbReference type="Proteomes" id="UP000006727">
    <property type="component" value="Chromosome 19"/>
</dbReference>
<dbReference type="InParanoid" id="A0A7I4BSB7"/>
<dbReference type="EnsemblPlants" id="Pp3c19_13020V3.1">
    <property type="protein sequence ID" value="Pp3c19_13020V3.1"/>
    <property type="gene ID" value="Pp3c19_13020"/>
</dbReference>
<reference evidence="1" key="3">
    <citation type="submission" date="2020-12" db="UniProtKB">
        <authorList>
            <consortium name="EnsemblPlants"/>
        </authorList>
    </citation>
    <scope>IDENTIFICATION</scope>
</reference>
<name>A0A7I4BSB7_PHYPA</name>
<organism evidence="1 2">
    <name type="scientific">Physcomitrium patens</name>
    <name type="common">Spreading-leaved earth moss</name>
    <name type="synonym">Physcomitrella patens</name>
    <dbReference type="NCBI Taxonomy" id="3218"/>
    <lineage>
        <taxon>Eukaryota</taxon>
        <taxon>Viridiplantae</taxon>
        <taxon>Streptophyta</taxon>
        <taxon>Embryophyta</taxon>
        <taxon>Bryophyta</taxon>
        <taxon>Bryophytina</taxon>
        <taxon>Bryopsida</taxon>
        <taxon>Funariidae</taxon>
        <taxon>Funariales</taxon>
        <taxon>Funariaceae</taxon>
        <taxon>Physcomitrium</taxon>
    </lineage>
</organism>
<reference evidence="1 2" key="2">
    <citation type="journal article" date="2018" name="Plant J.">
        <title>The Physcomitrella patens chromosome-scale assembly reveals moss genome structure and evolution.</title>
        <authorList>
            <person name="Lang D."/>
            <person name="Ullrich K.K."/>
            <person name="Murat F."/>
            <person name="Fuchs J."/>
            <person name="Jenkins J."/>
            <person name="Haas F.B."/>
            <person name="Piednoel M."/>
            <person name="Gundlach H."/>
            <person name="Van Bel M."/>
            <person name="Meyberg R."/>
            <person name="Vives C."/>
            <person name="Morata J."/>
            <person name="Symeonidi A."/>
            <person name="Hiss M."/>
            <person name="Muchero W."/>
            <person name="Kamisugi Y."/>
            <person name="Saleh O."/>
            <person name="Blanc G."/>
            <person name="Decker E.L."/>
            <person name="van Gessel N."/>
            <person name="Grimwood J."/>
            <person name="Hayes R.D."/>
            <person name="Graham S.W."/>
            <person name="Gunter L.E."/>
            <person name="McDaniel S.F."/>
            <person name="Hoernstein S.N.W."/>
            <person name="Larsson A."/>
            <person name="Li F.W."/>
            <person name="Perroud P.F."/>
            <person name="Phillips J."/>
            <person name="Ranjan P."/>
            <person name="Rokshar D.S."/>
            <person name="Rothfels C.J."/>
            <person name="Schneider L."/>
            <person name="Shu S."/>
            <person name="Stevenson D.W."/>
            <person name="Thummler F."/>
            <person name="Tillich M."/>
            <person name="Villarreal Aguilar J.C."/>
            <person name="Widiez T."/>
            <person name="Wong G.K."/>
            <person name="Wymore A."/>
            <person name="Zhang Y."/>
            <person name="Zimmer A.D."/>
            <person name="Quatrano R.S."/>
            <person name="Mayer K.F.X."/>
            <person name="Goodstein D."/>
            <person name="Casacuberta J.M."/>
            <person name="Vandepoele K."/>
            <person name="Reski R."/>
            <person name="Cuming A.C."/>
            <person name="Tuskan G.A."/>
            <person name="Maumus F."/>
            <person name="Salse J."/>
            <person name="Schmutz J."/>
            <person name="Rensing S.A."/>
        </authorList>
    </citation>
    <scope>NUCLEOTIDE SEQUENCE [LARGE SCALE GENOMIC DNA]</scope>
    <source>
        <strain evidence="1 2">cv. Gransden 2004</strain>
    </source>
</reference>
<accession>A0A7I4BSB7</accession>